<name>K1R2N8_9ZZZZ</name>
<proteinExistence type="predicted"/>
<dbReference type="AlphaFoldDB" id="K1R2N8"/>
<dbReference type="EMBL" id="AJWZ01011981">
    <property type="protein sequence ID" value="EKC43537.1"/>
    <property type="molecule type" value="Genomic_DNA"/>
</dbReference>
<reference evidence="1" key="1">
    <citation type="journal article" date="2013" name="Environ. Microbiol.">
        <title>Microbiota from the distal guts of lean and obese adolescents exhibit partial functional redundancy besides clear differences in community structure.</title>
        <authorList>
            <person name="Ferrer M."/>
            <person name="Ruiz A."/>
            <person name="Lanza F."/>
            <person name="Haange S.B."/>
            <person name="Oberbach A."/>
            <person name="Till H."/>
            <person name="Bargiela R."/>
            <person name="Campoy C."/>
            <person name="Segura M.T."/>
            <person name="Richter M."/>
            <person name="von Bergen M."/>
            <person name="Seifert J."/>
            <person name="Suarez A."/>
        </authorList>
    </citation>
    <scope>NUCLEOTIDE SEQUENCE</scope>
</reference>
<protein>
    <submittedName>
        <fullName evidence="1">ATPases involved in chromosome partitioning</fullName>
    </submittedName>
</protein>
<feature type="non-terminal residue" evidence="1">
    <location>
        <position position="58"/>
    </location>
</feature>
<evidence type="ECO:0000313" key="1">
    <source>
        <dbReference type="EMBL" id="EKC43537.1"/>
    </source>
</evidence>
<sequence length="58" mass="6516">MVDSRTNYSKDISNLIRESYGGKLKVYKTDIPRSVRAEEISAEGTSIFKHDPKGKVAE</sequence>
<gene>
    <name evidence="1" type="ORF">OBE_17950</name>
</gene>
<accession>K1R2N8</accession>
<comment type="caution">
    <text evidence="1">The sequence shown here is derived from an EMBL/GenBank/DDBJ whole genome shotgun (WGS) entry which is preliminary data.</text>
</comment>
<organism evidence="1">
    <name type="scientific">human gut metagenome</name>
    <dbReference type="NCBI Taxonomy" id="408170"/>
    <lineage>
        <taxon>unclassified sequences</taxon>
        <taxon>metagenomes</taxon>
        <taxon>organismal metagenomes</taxon>
    </lineage>
</organism>
<dbReference type="Gene3D" id="3.40.50.300">
    <property type="entry name" value="P-loop containing nucleotide triphosphate hydrolases"/>
    <property type="match status" value="1"/>
</dbReference>
<dbReference type="InterPro" id="IPR027417">
    <property type="entry name" value="P-loop_NTPase"/>
</dbReference>